<feature type="domain" description="D-alanyl-D-alanine carboxypeptidase-like core" evidence="4">
    <location>
        <begin position="197"/>
        <end position="325"/>
    </location>
</feature>
<dbReference type="Proteomes" id="UP001597040">
    <property type="component" value="Unassembled WGS sequence"/>
</dbReference>
<dbReference type="Pfam" id="PF01471">
    <property type="entry name" value="PG_binding_1"/>
    <property type="match status" value="1"/>
</dbReference>
<dbReference type="InterPro" id="IPR009045">
    <property type="entry name" value="Zn_M74/Hedgehog-like"/>
</dbReference>
<dbReference type="InterPro" id="IPR036365">
    <property type="entry name" value="PGBD-like_sf"/>
</dbReference>
<dbReference type="CDD" id="cd14852">
    <property type="entry name" value="LD-carboxypeptidase"/>
    <property type="match status" value="1"/>
</dbReference>
<feature type="region of interest" description="Disordered" evidence="1">
    <location>
        <begin position="24"/>
        <end position="68"/>
    </location>
</feature>
<dbReference type="InterPro" id="IPR002477">
    <property type="entry name" value="Peptidoglycan-bd-like"/>
</dbReference>
<evidence type="ECO:0000256" key="2">
    <source>
        <dbReference type="SAM" id="SignalP"/>
    </source>
</evidence>
<sequence>MFKNSLTIALALVAIAFLVTACNTEEDPETKPPEKKEDDTTIPDSKEPEEKEEIIVEAPDSNLQKKDEGKSVQLLQEALNEIGYSITADGVYEETTTWAITDFQLQYEELQVTGVYNKKTRKALDETISGNGDIEPGLGLPQAKETSTTDEGAAILNNPYDQLALVNKENALPSDYIPSDLVYPNVRFPFPDEIPKRQMRQVAADALERMFDAADQDGLDLFAQSGYRSYNTQDSIFASNARQYGEEAANNFSARPGESEHQTGLTMDITSPDVNYELIVEFGETDEGKWVKEHAAEYGFIIRFLEGKEDITQYQYEPWHLRFVGEKAATEMAEKGITLEEYLVN</sequence>
<feature type="chain" id="PRO_5047501863" evidence="2">
    <location>
        <begin position="22"/>
        <end position="345"/>
    </location>
</feature>
<dbReference type="InterPro" id="IPR058193">
    <property type="entry name" value="VanY/YodJ_core_dom"/>
</dbReference>
<organism evidence="5 6">
    <name type="scientific">Virgibacillus byunsanensis</name>
    <dbReference type="NCBI Taxonomy" id="570945"/>
    <lineage>
        <taxon>Bacteria</taxon>
        <taxon>Bacillati</taxon>
        <taxon>Bacillota</taxon>
        <taxon>Bacilli</taxon>
        <taxon>Bacillales</taxon>
        <taxon>Bacillaceae</taxon>
        <taxon>Virgibacillus</taxon>
    </lineage>
</organism>
<dbReference type="Gene3D" id="1.10.101.10">
    <property type="entry name" value="PGBD-like superfamily/PGBD"/>
    <property type="match status" value="1"/>
</dbReference>
<dbReference type="InterPro" id="IPR003709">
    <property type="entry name" value="VanY-like_core_dom"/>
</dbReference>
<feature type="signal peptide" evidence="2">
    <location>
        <begin position="1"/>
        <end position="21"/>
    </location>
</feature>
<dbReference type="SUPFAM" id="SSF47090">
    <property type="entry name" value="PGBD-like"/>
    <property type="match status" value="1"/>
</dbReference>
<proteinExistence type="predicted"/>
<dbReference type="InterPro" id="IPR052179">
    <property type="entry name" value="DD-CPase-like"/>
</dbReference>
<evidence type="ECO:0000259" key="4">
    <source>
        <dbReference type="Pfam" id="PF02557"/>
    </source>
</evidence>
<protein>
    <submittedName>
        <fullName evidence="5">D-alanyl-D-alanine carboxypeptidase family protein</fullName>
    </submittedName>
</protein>
<name>A0ABW3LIQ0_9BACI</name>
<dbReference type="EMBL" id="JBHTKJ010000016">
    <property type="protein sequence ID" value="MFD1038265.1"/>
    <property type="molecule type" value="Genomic_DNA"/>
</dbReference>
<feature type="domain" description="Peptidoglycan binding-like" evidence="3">
    <location>
        <begin position="69"/>
        <end position="124"/>
    </location>
</feature>
<dbReference type="GO" id="GO:0004180">
    <property type="term" value="F:carboxypeptidase activity"/>
    <property type="evidence" value="ECO:0007669"/>
    <property type="project" value="UniProtKB-KW"/>
</dbReference>
<comment type="caution">
    <text evidence="5">The sequence shown here is derived from an EMBL/GenBank/DDBJ whole genome shotgun (WGS) entry which is preliminary data.</text>
</comment>
<keyword evidence="2" id="KW-0732">Signal</keyword>
<gene>
    <name evidence="5" type="ORF">ACFQ3N_07555</name>
</gene>
<keyword evidence="5" id="KW-0645">Protease</keyword>
<evidence type="ECO:0000256" key="1">
    <source>
        <dbReference type="SAM" id="MobiDB-lite"/>
    </source>
</evidence>
<dbReference type="InterPro" id="IPR036366">
    <property type="entry name" value="PGBDSf"/>
</dbReference>
<reference evidence="6" key="1">
    <citation type="journal article" date="2019" name="Int. J. Syst. Evol. Microbiol.">
        <title>The Global Catalogue of Microorganisms (GCM) 10K type strain sequencing project: providing services to taxonomists for standard genome sequencing and annotation.</title>
        <authorList>
            <consortium name="The Broad Institute Genomics Platform"/>
            <consortium name="The Broad Institute Genome Sequencing Center for Infectious Disease"/>
            <person name="Wu L."/>
            <person name="Ma J."/>
        </authorList>
    </citation>
    <scope>NUCLEOTIDE SEQUENCE [LARGE SCALE GENOMIC DNA]</scope>
    <source>
        <strain evidence="6">CCUG 56754</strain>
    </source>
</reference>
<dbReference type="PROSITE" id="PS51257">
    <property type="entry name" value="PROKAR_LIPOPROTEIN"/>
    <property type="match status" value="1"/>
</dbReference>
<dbReference type="SUPFAM" id="SSF55166">
    <property type="entry name" value="Hedgehog/DD-peptidase"/>
    <property type="match status" value="1"/>
</dbReference>
<dbReference type="PANTHER" id="PTHR34385:SF1">
    <property type="entry name" value="PEPTIDOGLYCAN L-ALANYL-D-GLUTAMATE ENDOPEPTIDASE CWLK"/>
    <property type="match status" value="1"/>
</dbReference>
<dbReference type="Pfam" id="PF02557">
    <property type="entry name" value="VanY"/>
    <property type="match status" value="1"/>
</dbReference>
<dbReference type="Gene3D" id="3.30.1380.10">
    <property type="match status" value="1"/>
</dbReference>
<feature type="compositionally biased region" description="Basic and acidic residues" evidence="1">
    <location>
        <begin position="29"/>
        <end position="49"/>
    </location>
</feature>
<keyword evidence="6" id="KW-1185">Reference proteome</keyword>
<evidence type="ECO:0000259" key="3">
    <source>
        <dbReference type="Pfam" id="PF01471"/>
    </source>
</evidence>
<evidence type="ECO:0000313" key="5">
    <source>
        <dbReference type="EMBL" id="MFD1038265.1"/>
    </source>
</evidence>
<keyword evidence="5" id="KW-0378">Hydrolase</keyword>
<keyword evidence="5" id="KW-0121">Carboxypeptidase</keyword>
<dbReference type="PANTHER" id="PTHR34385">
    <property type="entry name" value="D-ALANYL-D-ALANINE CARBOXYPEPTIDASE"/>
    <property type="match status" value="1"/>
</dbReference>
<dbReference type="RefSeq" id="WP_390361078.1">
    <property type="nucleotide sequence ID" value="NZ_JBHTKJ010000016.1"/>
</dbReference>
<accession>A0ABW3LIQ0</accession>
<evidence type="ECO:0000313" key="6">
    <source>
        <dbReference type="Proteomes" id="UP001597040"/>
    </source>
</evidence>